<keyword evidence="2" id="KW-1185">Reference proteome</keyword>
<evidence type="ECO:0000313" key="1">
    <source>
        <dbReference type="EMBL" id="REH39202.1"/>
    </source>
</evidence>
<dbReference type="Proteomes" id="UP000256269">
    <property type="component" value="Unassembled WGS sequence"/>
</dbReference>
<dbReference type="GO" id="GO:0003677">
    <property type="term" value="F:DNA binding"/>
    <property type="evidence" value="ECO:0007669"/>
    <property type="project" value="InterPro"/>
</dbReference>
<protein>
    <recommendedName>
        <fullName evidence="3">Helix-turn-helix protein</fullName>
    </recommendedName>
</protein>
<sequence>MDVSSEGAPLPESALARRLNQLFDTTIKSLDRRGRPVRYSTPEVARAITDDPTHNVSISRVTLWKVREGRANPTMEKVRAIAKFFDDHRPDGASRVTAAWLLAEADDAAGQRPEELPERAEQVRKIAMRAGRMSPERLRMLVEMIEVIDPDGDGEPRPPDGDHGP</sequence>
<dbReference type="AlphaFoldDB" id="A0A3E0H6W2"/>
<dbReference type="InterPro" id="IPR010982">
    <property type="entry name" value="Lambda_DNA-bd_dom_sf"/>
</dbReference>
<organism evidence="1 2">
    <name type="scientific">Kutzneria buriramensis</name>
    <dbReference type="NCBI Taxonomy" id="1045776"/>
    <lineage>
        <taxon>Bacteria</taxon>
        <taxon>Bacillati</taxon>
        <taxon>Actinomycetota</taxon>
        <taxon>Actinomycetes</taxon>
        <taxon>Pseudonocardiales</taxon>
        <taxon>Pseudonocardiaceae</taxon>
        <taxon>Kutzneria</taxon>
    </lineage>
</organism>
<evidence type="ECO:0000313" key="2">
    <source>
        <dbReference type="Proteomes" id="UP000256269"/>
    </source>
</evidence>
<evidence type="ECO:0008006" key="3">
    <source>
        <dbReference type="Google" id="ProtNLM"/>
    </source>
</evidence>
<gene>
    <name evidence="1" type="ORF">BCF44_11357</name>
</gene>
<proteinExistence type="predicted"/>
<comment type="caution">
    <text evidence="1">The sequence shown here is derived from an EMBL/GenBank/DDBJ whole genome shotgun (WGS) entry which is preliminary data.</text>
</comment>
<reference evidence="1 2" key="1">
    <citation type="submission" date="2018-08" db="EMBL/GenBank/DDBJ databases">
        <title>Genomic Encyclopedia of Archaeal and Bacterial Type Strains, Phase II (KMG-II): from individual species to whole genera.</title>
        <authorList>
            <person name="Goeker M."/>
        </authorList>
    </citation>
    <scope>NUCLEOTIDE SEQUENCE [LARGE SCALE GENOMIC DNA]</scope>
    <source>
        <strain evidence="1 2">DSM 45791</strain>
    </source>
</reference>
<dbReference type="OrthoDB" id="3689109at2"/>
<accession>A0A3E0H6W2</accession>
<name>A0A3E0H6W2_9PSEU</name>
<dbReference type="Gene3D" id="1.10.260.40">
    <property type="entry name" value="lambda repressor-like DNA-binding domains"/>
    <property type="match status" value="1"/>
</dbReference>
<dbReference type="RefSeq" id="WP_116178558.1">
    <property type="nucleotide sequence ID" value="NZ_CP144375.1"/>
</dbReference>
<dbReference type="EMBL" id="QUNO01000013">
    <property type="protein sequence ID" value="REH39202.1"/>
    <property type="molecule type" value="Genomic_DNA"/>
</dbReference>